<reference evidence="2" key="1">
    <citation type="journal article" date="2019" name="Sci. Rep.">
        <title>Draft genome of Tanacetum cinerariifolium, the natural source of mosquito coil.</title>
        <authorList>
            <person name="Yamashiro T."/>
            <person name="Shiraishi A."/>
            <person name="Satake H."/>
            <person name="Nakayama K."/>
        </authorList>
    </citation>
    <scope>NUCLEOTIDE SEQUENCE</scope>
</reference>
<name>A0A699HP40_TANCI</name>
<dbReference type="EMBL" id="BKCJ010184690">
    <property type="protein sequence ID" value="GEY51083.1"/>
    <property type="molecule type" value="Genomic_DNA"/>
</dbReference>
<dbReference type="InterPro" id="IPR018289">
    <property type="entry name" value="MULE_transposase_dom"/>
</dbReference>
<dbReference type="AlphaFoldDB" id="A0A699HP40"/>
<accession>A0A699HP40</accession>
<proteinExistence type="predicted"/>
<feature type="domain" description="MULE transposase" evidence="1">
    <location>
        <begin position="251"/>
        <end position="307"/>
    </location>
</feature>
<evidence type="ECO:0000313" key="2">
    <source>
        <dbReference type="EMBL" id="GEY51083.1"/>
    </source>
</evidence>
<sequence>MAVFDLNQPASSLLEENNIAASNSHVVSVSSSINTGCDSFASHDDKASLLRIIYDSLDECIEMYRKYASEAGCPKDVWLNTLYPKKNDRQVRSLNFRVCGCKSRVVFDMVPHTTKYTLTIFDAEHNHKVDRVEYKHLSKAERRLTYNEQLFIIKAANANIGVVRAHNLYTGLKGSSSLVHGTQTEFKNFTRGVNCFIGDSDAQMFITRMEQRQEFTKDFSFDYFVEDVELCGLFWADEVAKCNYKDFGDIVSFDATYKTNNYKMIFVPFTTIDNHRRSVTIGSKLLKKETTEAYGWLLRAFKKAFVRAPNIVVVSRIYDDTDFKDKFGKIVWNMFIGPEEFEDIWNKLMEEFNLVNHEWLLKMYRLRSSWIPTFFVDSPLCGLMRNTSRSESENSFLSYFTSSRSTLVKFMLCYESTMERQRHTQEKLDHQSFDAFPALLTSLPIKDHASKVYTCSLFIHVQKEIVAGSWLCSITCMSSDEGCTVCIIDEEKLKHVGLLEVIAKKVLRRMLRKRLFASKSHRTLQDQYILRRWTKDLIPPDLRNKKKRYGEKNETIEKLAMEASIILDSHVHMLRNNEPKLFVFVNKIKAIKSELEAELPIVSTRTVFDFVQEFMGVKNPDKVKVKNLKGVRPKGREKQKRIKSGREISMKNSNKNKIGCGVCGSTAHNRRTCPRNNNVDVLYPAVVVPGGRNHVDGGLRDGTSKSVSV</sequence>
<organism evidence="2">
    <name type="scientific">Tanacetum cinerariifolium</name>
    <name type="common">Dalmatian daisy</name>
    <name type="synonym">Chrysanthemum cinerariifolium</name>
    <dbReference type="NCBI Taxonomy" id="118510"/>
    <lineage>
        <taxon>Eukaryota</taxon>
        <taxon>Viridiplantae</taxon>
        <taxon>Streptophyta</taxon>
        <taxon>Embryophyta</taxon>
        <taxon>Tracheophyta</taxon>
        <taxon>Spermatophyta</taxon>
        <taxon>Magnoliopsida</taxon>
        <taxon>eudicotyledons</taxon>
        <taxon>Gunneridae</taxon>
        <taxon>Pentapetalae</taxon>
        <taxon>asterids</taxon>
        <taxon>campanulids</taxon>
        <taxon>Asterales</taxon>
        <taxon>Asteraceae</taxon>
        <taxon>Asteroideae</taxon>
        <taxon>Anthemideae</taxon>
        <taxon>Anthemidinae</taxon>
        <taxon>Tanacetum</taxon>
    </lineage>
</organism>
<comment type="caution">
    <text evidence="2">The sequence shown here is derived from an EMBL/GenBank/DDBJ whole genome shotgun (WGS) entry which is preliminary data.</text>
</comment>
<protein>
    <recommendedName>
        <fullName evidence="1">MULE transposase domain-containing protein</fullName>
    </recommendedName>
</protein>
<dbReference type="PANTHER" id="PTHR47718">
    <property type="entry name" value="OS01G0519700 PROTEIN"/>
    <property type="match status" value="1"/>
</dbReference>
<dbReference type="Pfam" id="PF10551">
    <property type="entry name" value="MULE"/>
    <property type="match status" value="1"/>
</dbReference>
<gene>
    <name evidence="2" type="ORF">Tci_423057</name>
</gene>
<evidence type="ECO:0000259" key="1">
    <source>
        <dbReference type="Pfam" id="PF10551"/>
    </source>
</evidence>
<dbReference type="PANTHER" id="PTHR47718:SF12">
    <property type="entry name" value="PROTEIN FAR1-RELATED SEQUENCE"/>
    <property type="match status" value="1"/>
</dbReference>